<dbReference type="CDD" id="cd16917">
    <property type="entry name" value="HATPase_UhpB-NarQ-NarX-like"/>
    <property type="match status" value="1"/>
</dbReference>
<keyword evidence="10" id="KW-0472">Membrane</keyword>
<feature type="domain" description="Histidine kinase/HSP90-like ATPase" evidence="11">
    <location>
        <begin position="370"/>
        <end position="455"/>
    </location>
</feature>
<evidence type="ECO:0000313" key="14">
    <source>
        <dbReference type="Proteomes" id="UP001500620"/>
    </source>
</evidence>
<feature type="transmembrane region" description="Helical" evidence="10">
    <location>
        <begin position="126"/>
        <end position="146"/>
    </location>
</feature>
<dbReference type="Pfam" id="PF02518">
    <property type="entry name" value="HATPase_c"/>
    <property type="match status" value="1"/>
</dbReference>
<gene>
    <name evidence="13" type="ORF">GCM10022255_054000</name>
</gene>
<evidence type="ECO:0000256" key="3">
    <source>
        <dbReference type="ARBA" id="ARBA00022553"/>
    </source>
</evidence>
<dbReference type="SUPFAM" id="SSF55874">
    <property type="entry name" value="ATPase domain of HSP90 chaperone/DNA topoisomerase II/histidine kinase"/>
    <property type="match status" value="1"/>
</dbReference>
<dbReference type="Gene3D" id="1.20.5.1930">
    <property type="match status" value="1"/>
</dbReference>
<keyword evidence="5" id="KW-0547">Nucleotide-binding</keyword>
<evidence type="ECO:0000256" key="4">
    <source>
        <dbReference type="ARBA" id="ARBA00022679"/>
    </source>
</evidence>
<feature type="compositionally biased region" description="Low complexity" evidence="9">
    <location>
        <begin position="23"/>
        <end position="39"/>
    </location>
</feature>
<keyword evidence="3" id="KW-0597">Phosphoprotein</keyword>
<dbReference type="RefSeq" id="WP_345130425.1">
    <property type="nucleotide sequence ID" value="NZ_BAABAT010000015.1"/>
</dbReference>
<dbReference type="Gene3D" id="3.30.565.10">
    <property type="entry name" value="Histidine kinase-like ATPase, C-terminal domain"/>
    <property type="match status" value="1"/>
</dbReference>
<comment type="caution">
    <text evidence="13">The sequence shown here is derived from an EMBL/GenBank/DDBJ whole genome shotgun (WGS) entry which is preliminary data.</text>
</comment>
<dbReference type="InterPro" id="IPR036890">
    <property type="entry name" value="HATPase_C_sf"/>
</dbReference>
<sequence>MTTARPAGLDGPAGTRHHTATGNSKSNSNSNSNASAAPATVGGATAGYAADAAAAAGSAEAGIRRPGGPAPGGRAAGGRVAQTGAVLNVTDQHVARWRQVRSLIFVVLLTVAMFQNEPRPGVTGQGLALTAGMVVGGLAWVAMTFRAGGERLQVYTIGICMAAGIFLAAVRPGDFGACYCLAAVTIAATSLPLVRAAVLTGAGAAVLALVQALVGASIEGITIWVGTMLVLLLLGIVRREREARSEQDRKLAGEQARTATLAERARLAREIHDVLAHSLSALSLQLETAAALLERDRAAEAAVIVDRAGRLARDGLTETRRAVSALRGDPVPLPELVGELAAGYREDAGAPALFEVDGEPRALSAETGLALFRGAQEALSNVRKHAPGSEVAVRLAYLDDAVRLTVHNRGTGGPPVTGLSPGYGLTGLRERAELAGGTVEAGPSDHGWTVDVKMPA</sequence>
<reference evidence="14" key="1">
    <citation type="journal article" date="2019" name="Int. J. Syst. Evol. Microbiol.">
        <title>The Global Catalogue of Microorganisms (GCM) 10K type strain sequencing project: providing services to taxonomists for standard genome sequencing and annotation.</title>
        <authorList>
            <consortium name="The Broad Institute Genomics Platform"/>
            <consortium name="The Broad Institute Genome Sequencing Center for Infectious Disease"/>
            <person name="Wu L."/>
            <person name="Ma J."/>
        </authorList>
    </citation>
    <scope>NUCLEOTIDE SEQUENCE [LARGE SCALE GENOMIC DNA]</scope>
    <source>
        <strain evidence="14">JCM 17441</strain>
    </source>
</reference>
<evidence type="ECO:0000256" key="6">
    <source>
        <dbReference type="ARBA" id="ARBA00022777"/>
    </source>
</evidence>
<dbReference type="EMBL" id="BAABAT010000015">
    <property type="protein sequence ID" value="GAA4253373.1"/>
    <property type="molecule type" value="Genomic_DNA"/>
</dbReference>
<evidence type="ECO:0000259" key="12">
    <source>
        <dbReference type="Pfam" id="PF07730"/>
    </source>
</evidence>
<feature type="transmembrane region" description="Helical" evidence="10">
    <location>
        <begin position="152"/>
        <end position="170"/>
    </location>
</feature>
<dbReference type="Pfam" id="PF07730">
    <property type="entry name" value="HisKA_3"/>
    <property type="match status" value="1"/>
</dbReference>
<dbReference type="Proteomes" id="UP001500620">
    <property type="component" value="Unassembled WGS sequence"/>
</dbReference>
<keyword evidence="10" id="KW-0812">Transmembrane</keyword>
<keyword evidence="8" id="KW-0902">Two-component regulatory system</keyword>
<dbReference type="InterPro" id="IPR011712">
    <property type="entry name" value="Sig_transdc_His_kin_sub3_dim/P"/>
</dbReference>
<dbReference type="InterPro" id="IPR003594">
    <property type="entry name" value="HATPase_dom"/>
</dbReference>
<evidence type="ECO:0000256" key="8">
    <source>
        <dbReference type="ARBA" id="ARBA00023012"/>
    </source>
</evidence>
<dbReference type="EC" id="2.7.13.3" evidence="2"/>
<feature type="transmembrane region" description="Helical" evidence="10">
    <location>
        <begin position="177"/>
        <end position="198"/>
    </location>
</feature>
<feature type="region of interest" description="Disordered" evidence="9">
    <location>
        <begin position="1"/>
        <end position="39"/>
    </location>
</feature>
<dbReference type="PANTHER" id="PTHR24421:SF10">
    <property type="entry name" value="NITRATE_NITRITE SENSOR PROTEIN NARQ"/>
    <property type="match status" value="1"/>
</dbReference>
<evidence type="ECO:0000256" key="2">
    <source>
        <dbReference type="ARBA" id="ARBA00012438"/>
    </source>
</evidence>
<feature type="domain" description="Signal transduction histidine kinase subgroup 3 dimerisation and phosphoacceptor" evidence="12">
    <location>
        <begin position="263"/>
        <end position="328"/>
    </location>
</feature>
<keyword evidence="4" id="KW-0808">Transferase</keyword>
<evidence type="ECO:0000256" key="9">
    <source>
        <dbReference type="SAM" id="MobiDB-lite"/>
    </source>
</evidence>
<keyword evidence="14" id="KW-1185">Reference proteome</keyword>
<protein>
    <recommendedName>
        <fullName evidence="2">histidine kinase</fullName>
        <ecNumber evidence="2">2.7.13.3</ecNumber>
    </recommendedName>
</protein>
<keyword evidence="7" id="KW-0067">ATP-binding</keyword>
<dbReference type="PANTHER" id="PTHR24421">
    <property type="entry name" value="NITRATE/NITRITE SENSOR PROTEIN NARX-RELATED"/>
    <property type="match status" value="1"/>
</dbReference>
<keyword evidence="6" id="KW-0418">Kinase</keyword>
<proteinExistence type="predicted"/>
<comment type="catalytic activity">
    <reaction evidence="1">
        <text>ATP + protein L-histidine = ADP + protein N-phospho-L-histidine.</text>
        <dbReference type="EC" id="2.7.13.3"/>
    </reaction>
</comment>
<dbReference type="InterPro" id="IPR050482">
    <property type="entry name" value="Sensor_HK_TwoCompSys"/>
</dbReference>
<name>A0ABP8DDI9_9ACTN</name>
<evidence type="ECO:0000256" key="10">
    <source>
        <dbReference type="SAM" id="Phobius"/>
    </source>
</evidence>
<evidence type="ECO:0000313" key="13">
    <source>
        <dbReference type="EMBL" id="GAA4253373.1"/>
    </source>
</evidence>
<evidence type="ECO:0000256" key="5">
    <source>
        <dbReference type="ARBA" id="ARBA00022741"/>
    </source>
</evidence>
<organism evidence="13 14">
    <name type="scientific">Dactylosporangium darangshiense</name>
    <dbReference type="NCBI Taxonomy" id="579108"/>
    <lineage>
        <taxon>Bacteria</taxon>
        <taxon>Bacillati</taxon>
        <taxon>Actinomycetota</taxon>
        <taxon>Actinomycetes</taxon>
        <taxon>Micromonosporales</taxon>
        <taxon>Micromonosporaceae</taxon>
        <taxon>Dactylosporangium</taxon>
    </lineage>
</organism>
<evidence type="ECO:0000259" key="11">
    <source>
        <dbReference type="Pfam" id="PF02518"/>
    </source>
</evidence>
<feature type="transmembrane region" description="Helical" evidence="10">
    <location>
        <begin position="204"/>
        <end position="237"/>
    </location>
</feature>
<evidence type="ECO:0000256" key="7">
    <source>
        <dbReference type="ARBA" id="ARBA00022840"/>
    </source>
</evidence>
<evidence type="ECO:0000256" key="1">
    <source>
        <dbReference type="ARBA" id="ARBA00000085"/>
    </source>
</evidence>
<keyword evidence="10" id="KW-1133">Transmembrane helix</keyword>
<accession>A0ABP8DDI9</accession>